<keyword evidence="3" id="KW-1185">Reference proteome</keyword>
<protein>
    <submittedName>
        <fullName evidence="2">Uncharacterized protein</fullName>
    </submittedName>
</protein>
<dbReference type="Proteomes" id="UP000266723">
    <property type="component" value="Unassembled WGS sequence"/>
</dbReference>
<dbReference type="EMBL" id="QGKV02000759">
    <property type="protein sequence ID" value="KAF3564382.1"/>
    <property type="molecule type" value="Genomic_DNA"/>
</dbReference>
<organism evidence="2 3">
    <name type="scientific">Brassica cretica</name>
    <name type="common">Mustard</name>
    <dbReference type="NCBI Taxonomy" id="69181"/>
    <lineage>
        <taxon>Eukaryota</taxon>
        <taxon>Viridiplantae</taxon>
        <taxon>Streptophyta</taxon>
        <taxon>Embryophyta</taxon>
        <taxon>Tracheophyta</taxon>
        <taxon>Spermatophyta</taxon>
        <taxon>Magnoliopsida</taxon>
        <taxon>eudicotyledons</taxon>
        <taxon>Gunneridae</taxon>
        <taxon>Pentapetalae</taxon>
        <taxon>rosids</taxon>
        <taxon>malvids</taxon>
        <taxon>Brassicales</taxon>
        <taxon>Brassicaceae</taxon>
        <taxon>Brassiceae</taxon>
        <taxon>Brassica</taxon>
    </lineage>
</organism>
<proteinExistence type="predicted"/>
<reference evidence="2 3" key="1">
    <citation type="journal article" date="2020" name="BMC Genomics">
        <title>Intraspecific diversification of the crop wild relative Brassica cretica Lam. using demographic model selection.</title>
        <authorList>
            <person name="Kioukis A."/>
            <person name="Michalopoulou V.A."/>
            <person name="Briers L."/>
            <person name="Pirintsos S."/>
            <person name="Studholme D.J."/>
            <person name="Pavlidis P."/>
            <person name="Sarris P.F."/>
        </authorList>
    </citation>
    <scope>NUCLEOTIDE SEQUENCE [LARGE SCALE GENOMIC DNA]</scope>
    <source>
        <strain evidence="3">cv. PFS-1207/04</strain>
    </source>
</reference>
<feature type="region of interest" description="Disordered" evidence="1">
    <location>
        <begin position="194"/>
        <end position="235"/>
    </location>
</feature>
<comment type="caution">
    <text evidence="2">The sequence shown here is derived from an EMBL/GenBank/DDBJ whole genome shotgun (WGS) entry which is preliminary data.</text>
</comment>
<name>A0ABQ7CWS8_BRACR</name>
<evidence type="ECO:0000313" key="2">
    <source>
        <dbReference type="EMBL" id="KAF3564382.1"/>
    </source>
</evidence>
<feature type="region of interest" description="Disordered" evidence="1">
    <location>
        <begin position="1"/>
        <end position="49"/>
    </location>
</feature>
<sequence>MAEDRIVPYEHPTSSMAGQGNDDSNGSQWIGDDDLKPAGTSEPEISETSLSPSDEFLKVHIQHPNLGCCPRVYVHRDHTKGRKQQLQKKLNKAMCIAKRLASTIVTPSRVTSAQGDNVTIRAKCTPRSLTFSPSSLQVEANGFENEQIIGALNDMELVDRNNDGSMMECEAQEDDLLGEDLIAMEDVQPYTLTTSSTTKELKKGSKSARSSNRRNVPLGIQSKKEKFLRRGSSRP</sequence>
<evidence type="ECO:0000313" key="3">
    <source>
        <dbReference type="Proteomes" id="UP000266723"/>
    </source>
</evidence>
<evidence type="ECO:0000256" key="1">
    <source>
        <dbReference type="SAM" id="MobiDB-lite"/>
    </source>
</evidence>
<feature type="compositionally biased region" description="Basic residues" evidence="1">
    <location>
        <begin position="226"/>
        <end position="235"/>
    </location>
</feature>
<gene>
    <name evidence="2" type="ORF">DY000_02015061</name>
</gene>
<accession>A0ABQ7CWS8</accession>
<feature type="compositionally biased region" description="Polar residues" evidence="1">
    <location>
        <begin position="12"/>
        <end position="28"/>
    </location>
</feature>